<evidence type="ECO:0000256" key="1">
    <source>
        <dbReference type="ARBA" id="ARBA00022737"/>
    </source>
</evidence>
<dbReference type="OrthoDB" id="185373at2759"/>
<dbReference type="SMR" id="A0A843TT30"/>
<feature type="repeat" description="PPR" evidence="2">
    <location>
        <begin position="124"/>
        <end position="158"/>
    </location>
</feature>
<dbReference type="InterPro" id="IPR011990">
    <property type="entry name" value="TPR-like_helical_dom_sf"/>
</dbReference>
<dbReference type="InterPro" id="IPR046960">
    <property type="entry name" value="PPR_At4g14850-like_plant"/>
</dbReference>
<keyword evidence="1" id="KW-0677">Repeat</keyword>
<evidence type="ECO:0000313" key="4">
    <source>
        <dbReference type="Proteomes" id="UP000652761"/>
    </source>
</evidence>
<dbReference type="PANTHER" id="PTHR47926">
    <property type="entry name" value="PENTATRICOPEPTIDE REPEAT-CONTAINING PROTEIN"/>
    <property type="match status" value="1"/>
</dbReference>
<reference evidence="3" key="1">
    <citation type="submission" date="2017-07" db="EMBL/GenBank/DDBJ databases">
        <title>Taro Niue Genome Assembly and Annotation.</title>
        <authorList>
            <person name="Atibalentja N."/>
            <person name="Keating K."/>
            <person name="Fields C.J."/>
        </authorList>
    </citation>
    <scope>NUCLEOTIDE SEQUENCE</scope>
    <source>
        <strain evidence="3">Niue_2</strain>
        <tissue evidence="3">Leaf</tissue>
    </source>
</reference>
<feature type="repeat" description="PPR" evidence="2">
    <location>
        <begin position="388"/>
        <end position="418"/>
    </location>
</feature>
<dbReference type="NCBIfam" id="TIGR00756">
    <property type="entry name" value="PPR"/>
    <property type="match status" value="6"/>
</dbReference>
<gene>
    <name evidence="3" type="ORF">Taro_004914</name>
</gene>
<evidence type="ECO:0000313" key="3">
    <source>
        <dbReference type="EMBL" id="MQL72593.1"/>
    </source>
</evidence>
<accession>A0A843TT30</accession>
<feature type="repeat" description="PPR" evidence="2">
    <location>
        <begin position="221"/>
        <end position="255"/>
    </location>
</feature>
<feature type="repeat" description="PPR" evidence="2">
    <location>
        <begin position="551"/>
        <end position="581"/>
    </location>
</feature>
<dbReference type="PROSITE" id="PS51375">
    <property type="entry name" value="PPR"/>
    <property type="match status" value="8"/>
</dbReference>
<dbReference type="AlphaFoldDB" id="A0A843TT30"/>
<comment type="caution">
    <text evidence="3">The sequence shown here is derived from an EMBL/GenBank/DDBJ whole genome shotgun (WGS) entry which is preliminary data.</text>
</comment>
<dbReference type="Gene3D" id="1.25.40.10">
    <property type="entry name" value="Tetratricopeptide repeat domain"/>
    <property type="match status" value="5"/>
</dbReference>
<keyword evidence="4" id="KW-1185">Reference proteome</keyword>
<dbReference type="GO" id="GO:0009451">
    <property type="term" value="P:RNA modification"/>
    <property type="evidence" value="ECO:0007669"/>
    <property type="project" value="InterPro"/>
</dbReference>
<dbReference type="Pfam" id="PF01535">
    <property type="entry name" value="PPR"/>
    <property type="match status" value="10"/>
</dbReference>
<name>A0A843TT30_COLES</name>
<dbReference type="Pfam" id="PF20431">
    <property type="entry name" value="E_motif"/>
    <property type="match status" value="1"/>
</dbReference>
<dbReference type="Proteomes" id="UP000652761">
    <property type="component" value="Unassembled WGS sequence"/>
</dbReference>
<sequence>MVPFCPQHRVLLLCSSFSRGFSPPHAILSSAPSMDALPQSNSAMGWSRFSTAAAFETYLGTCASLLLECAARRSLAGGRAIHAHAIKAGVSSFRPVSAKLLEMYSSCGRLVDCVSALEDARGFDLFSWNVAIASCARWGNLDTARRLFDEMPKKNDVSWTVMVDAFMKCGRVRESVEFFRRNPCLTVVSWTAAICGFVQNGLEYEALVFFREMLETGVIPNEVTYTSVVKACVGSNSFDVGLSVFGLIVRRGYDKHLSVTNSLITLHIRMQDLDSARTVFEQMEKKDVISWTAVLDVYIEVGELSKARHFFDEMPEKNEVSWSAMIARYTQGGCAMEALRLFDRMVSDGFKPNTSCISSVLCASASLNNVLLGSNVHGLVIKTGVDGNIFVSSALIDMYCKCGKPDEGRQVFDTTSEKNAVCWNAMVAGYSSNSRSDEAEELFKRMPGKGIISWNGLISGLVDNEDYEKVMETFGRMLVSGQMPDQTTFSSVLCACACFSSLEKGKNLHGKIMKLGFMDSVFIGTALTDMYAKSGDVESSKKIFSQMPEKNDVAWAAMIQGLADNGLAEESVVLFEGMRRSTEIIPSESLFLSILSACVHCGLVDKGIQYFDLMKNGYGIIPTQKHYTCMVDLLARAGRLREAEKFINKIPLRPESNAWAALLSACRTQGNDKIGERAAKRLWALGKQNPSNYILLSNIYASVGRWKDVEKVRTLMRQTGLKKTRGCSSVLIQDKFYTFLSWDASDNHEKSLEMYWMLELLMSELTA</sequence>
<dbReference type="PANTHER" id="PTHR47926:SF419">
    <property type="entry name" value="(WILD MALAYSIAN BANANA) HYPOTHETICAL PROTEIN"/>
    <property type="match status" value="1"/>
</dbReference>
<dbReference type="InterPro" id="IPR002885">
    <property type="entry name" value="PPR_rpt"/>
</dbReference>
<dbReference type="FunFam" id="1.25.40.10:FF:000606">
    <property type="entry name" value="Putative pentatricopeptide repeat-containing protein"/>
    <property type="match status" value="1"/>
</dbReference>
<evidence type="ECO:0008006" key="5">
    <source>
        <dbReference type="Google" id="ProtNLM"/>
    </source>
</evidence>
<proteinExistence type="predicted"/>
<protein>
    <recommendedName>
        <fullName evidence="5">Pentatricopeptide repeat-containing protein</fullName>
    </recommendedName>
</protein>
<organism evidence="3 4">
    <name type="scientific">Colocasia esculenta</name>
    <name type="common">Wild taro</name>
    <name type="synonym">Arum esculentum</name>
    <dbReference type="NCBI Taxonomy" id="4460"/>
    <lineage>
        <taxon>Eukaryota</taxon>
        <taxon>Viridiplantae</taxon>
        <taxon>Streptophyta</taxon>
        <taxon>Embryophyta</taxon>
        <taxon>Tracheophyta</taxon>
        <taxon>Spermatophyta</taxon>
        <taxon>Magnoliopsida</taxon>
        <taxon>Liliopsida</taxon>
        <taxon>Araceae</taxon>
        <taxon>Aroideae</taxon>
        <taxon>Colocasieae</taxon>
        <taxon>Colocasia</taxon>
    </lineage>
</organism>
<dbReference type="Pfam" id="PF13041">
    <property type="entry name" value="PPR_2"/>
    <property type="match status" value="2"/>
</dbReference>
<feature type="repeat" description="PPR" evidence="2">
    <location>
        <begin position="419"/>
        <end position="453"/>
    </location>
</feature>
<dbReference type="GO" id="GO:0003723">
    <property type="term" value="F:RNA binding"/>
    <property type="evidence" value="ECO:0007669"/>
    <property type="project" value="InterPro"/>
</dbReference>
<feature type="repeat" description="PPR" evidence="2">
    <location>
        <begin position="318"/>
        <end position="352"/>
    </location>
</feature>
<feature type="repeat" description="PPR" evidence="2">
    <location>
        <begin position="186"/>
        <end position="220"/>
    </location>
</feature>
<dbReference type="EMBL" id="NMUH01000136">
    <property type="protein sequence ID" value="MQL72593.1"/>
    <property type="molecule type" value="Genomic_DNA"/>
</dbReference>
<dbReference type="InterPro" id="IPR046848">
    <property type="entry name" value="E_motif"/>
</dbReference>
<dbReference type="FunFam" id="1.25.40.10:FF:000090">
    <property type="entry name" value="Pentatricopeptide repeat-containing protein, chloroplastic"/>
    <property type="match status" value="1"/>
</dbReference>
<evidence type="ECO:0000256" key="2">
    <source>
        <dbReference type="PROSITE-ProRule" id="PRU00708"/>
    </source>
</evidence>
<feature type="repeat" description="PPR" evidence="2">
    <location>
        <begin position="287"/>
        <end position="317"/>
    </location>
</feature>